<evidence type="ECO:0000313" key="2">
    <source>
        <dbReference type="Proteomes" id="UP000830631"/>
    </source>
</evidence>
<reference evidence="1 2" key="1">
    <citation type="submission" date="2021-06" db="EMBL/GenBank/DDBJ databases">
        <title>Genome-based taxonomic framework of Microbacterium strains isolated from marine environment, the description of four new species and reclassification of four preexisting species.</title>
        <authorList>
            <person name="Lee S.D."/>
            <person name="Kim S.-M."/>
            <person name="Byeon Y.-S."/>
            <person name="Yang H.L."/>
            <person name="Kim I.S."/>
        </authorList>
    </citation>
    <scope>NUCLEOTIDE SEQUENCE [LARGE SCALE GENOMIC DNA]</scope>
    <source>
        <strain evidence="1 2">KSW4-10</strain>
    </source>
</reference>
<keyword evidence="2" id="KW-1185">Reference proteome</keyword>
<proteinExistence type="predicted"/>
<organism evidence="1 2">
    <name type="scientific">Microbacterium aurugineum</name>
    <dbReference type="NCBI Taxonomy" id="2851642"/>
    <lineage>
        <taxon>Bacteria</taxon>
        <taxon>Bacillati</taxon>
        <taxon>Actinomycetota</taxon>
        <taxon>Actinomycetes</taxon>
        <taxon>Micrococcales</taxon>
        <taxon>Microbacteriaceae</taxon>
        <taxon>Microbacterium</taxon>
    </lineage>
</organism>
<dbReference type="RefSeq" id="WP_261811898.1">
    <property type="nucleotide sequence ID" value="NZ_CP078078.1"/>
</dbReference>
<sequence length="85" mass="9233">MYSLSPGRVFTSADVWARLVAHREIGAAVSMLEDAGAALVGLVDDADWQSEGFRALHDLLGRLREETGVELGHLTVREWELGAQG</sequence>
<dbReference type="Proteomes" id="UP000830631">
    <property type="component" value="Chromosome"/>
</dbReference>
<name>A0ABY4IU60_9MICO</name>
<dbReference type="EMBL" id="CP078078">
    <property type="protein sequence ID" value="UPL16335.1"/>
    <property type="molecule type" value="Genomic_DNA"/>
</dbReference>
<protein>
    <submittedName>
        <fullName evidence="1">Uncharacterized protein</fullName>
    </submittedName>
</protein>
<accession>A0ABY4IU60</accession>
<gene>
    <name evidence="1" type="ORF">KV397_00455</name>
</gene>
<evidence type="ECO:0000313" key="1">
    <source>
        <dbReference type="EMBL" id="UPL16335.1"/>
    </source>
</evidence>